<organism evidence="2 3">
    <name type="scientific">Diplocarpon coronariae</name>
    <dbReference type="NCBI Taxonomy" id="2795749"/>
    <lineage>
        <taxon>Eukaryota</taxon>
        <taxon>Fungi</taxon>
        <taxon>Dikarya</taxon>
        <taxon>Ascomycota</taxon>
        <taxon>Pezizomycotina</taxon>
        <taxon>Leotiomycetes</taxon>
        <taxon>Helotiales</taxon>
        <taxon>Drepanopezizaceae</taxon>
        <taxon>Diplocarpon</taxon>
    </lineage>
</organism>
<dbReference type="Proteomes" id="UP000242519">
    <property type="component" value="Unassembled WGS sequence"/>
</dbReference>
<reference evidence="2 3" key="1">
    <citation type="submission" date="2017-04" db="EMBL/GenBank/DDBJ databases">
        <title>Draft genome sequence of Marssonina coronaria NL1: causal agent of apple blotch.</title>
        <authorList>
            <person name="Cheng Q."/>
        </authorList>
    </citation>
    <scope>NUCLEOTIDE SEQUENCE [LARGE SCALE GENOMIC DNA]</scope>
    <source>
        <strain evidence="2 3">NL1</strain>
    </source>
</reference>
<accession>A0A218Z2J4</accession>
<gene>
    <name evidence="2" type="ORF">B2J93_698</name>
</gene>
<dbReference type="EMBL" id="MZNU01000276">
    <property type="protein sequence ID" value="OWP01466.1"/>
    <property type="molecule type" value="Genomic_DNA"/>
</dbReference>
<feature type="region of interest" description="Disordered" evidence="1">
    <location>
        <begin position="95"/>
        <end position="164"/>
    </location>
</feature>
<dbReference type="AlphaFoldDB" id="A0A218Z2J4"/>
<name>A0A218Z2J4_9HELO</name>
<evidence type="ECO:0000256" key="1">
    <source>
        <dbReference type="SAM" id="MobiDB-lite"/>
    </source>
</evidence>
<dbReference type="InParanoid" id="A0A218Z2J4"/>
<comment type="caution">
    <text evidence="2">The sequence shown here is derived from an EMBL/GenBank/DDBJ whole genome shotgun (WGS) entry which is preliminary data.</text>
</comment>
<protein>
    <submittedName>
        <fullName evidence="2">Uncharacterized protein</fullName>
    </submittedName>
</protein>
<sequence length="262" mass="28300">MFSPAWFQVAGQVDSHTLPGLDPRGSSSAVFHWQSTDPDPISDITTSLPHITPTTNTTLTRHVSSIRGAARAPTQLSPAPVPLASLTRYLRPSLSRSSLSERRNDRSRAAEPLRTGSRLDDDLSRDTLPIDQRSRHPGRALGTRDPALPSSFETVSGEEERDRERERVRLCTMFGVGVGVNWVCTSWEGALCLHQRLPGRQSALAVAVNLHACACLDVGESRLPAPSSVIGIPSPSSSIPALERRAVTRGEEASDVNRSVSG</sequence>
<keyword evidence="3" id="KW-1185">Reference proteome</keyword>
<proteinExistence type="predicted"/>
<evidence type="ECO:0000313" key="2">
    <source>
        <dbReference type="EMBL" id="OWP01466.1"/>
    </source>
</evidence>
<evidence type="ECO:0000313" key="3">
    <source>
        <dbReference type="Proteomes" id="UP000242519"/>
    </source>
</evidence>
<feature type="compositionally biased region" description="Basic and acidic residues" evidence="1">
    <location>
        <begin position="99"/>
        <end position="125"/>
    </location>
</feature>